<keyword evidence="2" id="KW-1185">Reference proteome</keyword>
<proteinExistence type="predicted"/>
<accession>A0A7G9G6Y1</accession>
<evidence type="ECO:0000313" key="2">
    <source>
        <dbReference type="Proteomes" id="UP000515823"/>
    </source>
</evidence>
<dbReference type="RefSeq" id="WP_249304097.1">
    <property type="nucleotide sequence ID" value="NZ_CP060634.1"/>
</dbReference>
<name>A0A7G9G6Y1_9FIRM</name>
<gene>
    <name evidence="1" type="ORF">H9Q78_05370</name>
</gene>
<sequence length="128" mass="13862">MSIITGVIKTLTSKFGTTLPVTVTKAVYDETTGEKLDATIGGIKGSIGDTSTLPTESKEAVGAITELFNGVTYNHNFLSGMEFGYDGANAFFIDFKVKTGNIARLIIRDTGLTYAYFNNGEWLTVWTK</sequence>
<dbReference type="AlphaFoldDB" id="A0A7G9G6Y1"/>
<reference evidence="1 2" key="1">
    <citation type="submission" date="2020-08" db="EMBL/GenBank/DDBJ databases">
        <authorList>
            <person name="Liu C."/>
            <person name="Sun Q."/>
        </authorList>
    </citation>
    <scope>NUCLEOTIDE SEQUENCE [LARGE SCALE GENOMIC DNA]</scope>
    <source>
        <strain evidence="1 2">NSJ-38</strain>
    </source>
</reference>
<dbReference type="Proteomes" id="UP000515823">
    <property type="component" value="Chromosome"/>
</dbReference>
<organism evidence="1 2">
    <name type="scientific">Qiania dongpingensis</name>
    <dbReference type="NCBI Taxonomy" id="2763669"/>
    <lineage>
        <taxon>Bacteria</taxon>
        <taxon>Bacillati</taxon>
        <taxon>Bacillota</taxon>
        <taxon>Clostridia</taxon>
        <taxon>Lachnospirales</taxon>
        <taxon>Lachnospiraceae</taxon>
        <taxon>Qiania</taxon>
    </lineage>
</organism>
<protein>
    <submittedName>
        <fullName evidence="1">Uncharacterized protein</fullName>
    </submittedName>
</protein>
<dbReference type="KEGG" id="qdo:H9Q78_05370"/>
<evidence type="ECO:0000313" key="1">
    <source>
        <dbReference type="EMBL" id="QNM06563.1"/>
    </source>
</evidence>
<dbReference type="EMBL" id="CP060634">
    <property type="protein sequence ID" value="QNM06563.1"/>
    <property type="molecule type" value="Genomic_DNA"/>
</dbReference>